<keyword evidence="2 6" id="KW-0540">Nuclease</keyword>
<organism evidence="8 9">
    <name type="scientific">Dyadobacter psychrotolerans</name>
    <dbReference type="NCBI Taxonomy" id="2541721"/>
    <lineage>
        <taxon>Bacteria</taxon>
        <taxon>Pseudomonadati</taxon>
        <taxon>Bacteroidota</taxon>
        <taxon>Cytophagia</taxon>
        <taxon>Cytophagales</taxon>
        <taxon>Spirosomataceae</taxon>
        <taxon>Dyadobacter</taxon>
    </lineage>
</organism>
<dbReference type="HAMAP" id="MF_00265">
    <property type="entry name" value="VapC_Nob1"/>
    <property type="match status" value="1"/>
</dbReference>
<dbReference type="EC" id="3.1.-.-" evidence="6"/>
<dbReference type="Proteomes" id="UP000294850">
    <property type="component" value="Unassembled WGS sequence"/>
</dbReference>
<dbReference type="PANTHER" id="PTHR42740">
    <property type="entry name" value="RIBONUCLEASE VAPC3"/>
    <property type="match status" value="1"/>
</dbReference>
<accession>A0A4R5DVA9</accession>
<keyword evidence="5 6" id="KW-0460">Magnesium</keyword>
<feature type="binding site" evidence="6">
    <location>
        <position position="98"/>
    </location>
    <ligand>
        <name>Mg(2+)</name>
        <dbReference type="ChEBI" id="CHEBI:18420"/>
    </ligand>
</feature>
<dbReference type="GO" id="GO:0000287">
    <property type="term" value="F:magnesium ion binding"/>
    <property type="evidence" value="ECO:0007669"/>
    <property type="project" value="UniProtKB-UniRule"/>
</dbReference>
<dbReference type="InterPro" id="IPR029060">
    <property type="entry name" value="PIN-like_dom_sf"/>
</dbReference>
<evidence type="ECO:0000313" key="8">
    <source>
        <dbReference type="EMBL" id="TDE18476.1"/>
    </source>
</evidence>
<dbReference type="SUPFAM" id="SSF88723">
    <property type="entry name" value="PIN domain-like"/>
    <property type="match status" value="1"/>
</dbReference>
<dbReference type="AlphaFoldDB" id="A0A4R5DVA9"/>
<gene>
    <name evidence="6" type="primary">vapC</name>
    <name evidence="8" type="ORF">E0F88_02770</name>
</gene>
<evidence type="ECO:0000256" key="3">
    <source>
        <dbReference type="ARBA" id="ARBA00022723"/>
    </source>
</evidence>
<dbReference type="Gene3D" id="3.40.50.1010">
    <property type="entry name" value="5'-nuclease"/>
    <property type="match status" value="1"/>
</dbReference>
<protein>
    <recommendedName>
        <fullName evidence="6">Ribonuclease VapC</fullName>
        <shortName evidence="6">RNase VapC</shortName>
        <ecNumber evidence="6">3.1.-.-</ecNumber>
    </recommendedName>
    <alternativeName>
        <fullName evidence="6">Toxin VapC</fullName>
    </alternativeName>
</protein>
<dbReference type="GO" id="GO:0004540">
    <property type="term" value="F:RNA nuclease activity"/>
    <property type="evidence" value="ECO:0007669"/>
    <property type="project" value="InterPro"/>
</dbReference>
<dbReference type="EMBL" id="SMFL01000001">
    <property type="protein sequence ID" value="TDE18476.1"/>
    <property type="molecule type" value="Genomic_DNA"/>
</dbReference>
<keyword evidence="6" id="KW-0800">Toxin</keyword>
<keyword evidence="4 6" id="KW-0378">Hydrolase</keyword>
<comment type="caution">
    <text evidence="8">The sequence shown here is derived from an EMBL/GenBank/DDBJ whole genome shotgun (WGS) entry which is preliminary data.</text>
</comment>
<evidence type="ECO:0000256" key="6">
    <source>
        <dbReference type="HAMAP-Rule" id="MF_00265"/>
    </source>
</evidence>
<dbReference type="Pfam" id="PF01850">
    <property type="entry name" value="PIN"/>
    <property type="match status" value="1"/>
</dbReference>
<dbReference type="GO" id="GO:0016787">
    <property type="term" value="F:hydrolase activity"/>
    <property type="evidence" value="ECO:0007669"/>
    <property type="project" value="UniProtKB-KW"/>
</dbReference>
<keyword evidence="1 6" id="KW-1277">Toxin-antitoxin system</keyword>
<evidence type="ECO:0000259" key="7">
    <source>
        <dbReference type="Pfam" id="PF01850"/>
    </source>
</evidence>
<dbReference type="InterPro" id="IPR022907">
    <property type="entry name" value="VapC_family"/>
</dbReference>
<evidence type="ECO:0000256" key="5">
    <source>
        <dbReference type="ARBA" id="ARBA00022842"/>
    </source>
</evidence>
<comment type="similarity">
    <text evidence="6">Belongs to the PINc/VapC protein family.</text>
</comment>
<evidence type="ECO:0000256" key="2">
    <source>
        <dbReference type="ARBA" id="ARBA00022722"/>
    </source>
</evidence>
<dbReference type="InterPro" id="IPR051749">
    <property type="entry name" value="PINc/VapC_TA_RNase"/>
</dbReference>
<evidence type="ECO:0000313" key="9">
    <source>
        <dbReference type="Proteomes" id="UP000294850"/>
    </source>
</evidence>
<dbReference type="GO" id="GO:0090729">
    <property type="term" value="F:toxin activity"/>
    <property type="evidence" value="ECO:0007669"/>
    <property type="project" value="UniProtKB-KW"/>
</dbReference>
<feature type="domain" description="PIN" evidence="7">
    <location>
        <begin position="6"/>
        <end position="124"/>
    </location>
</feature>
<evidence type="ECO:0000256" key="4">
    <source>
        <dbReference type="ARBA" id="ARBA00022801"/>
    </source>
</evidence>
<dbReference type="InterPro" id="IPR002716">
    <property type="entry name" value="PIN_dom"/>
</dbReference>
<comment type="function">
    <text evidence="6">Toxic component of a toxin-antitoxin (TA) system. An RNase.</text>
</comment>
<proteinExistence type="inferred from homology"/>
<dbReference type="PANTHER" id="PTHR42740:SF1">
    <property type="entry name" value="RIBONUCLEASE VAPC3"/>
    <property type="match status" value="1"/>
</dbReference>
<comment type="cofactor">
    <cofactor evidence="6">
        <name>Mg(2+)</name>
        <dbReference type="ChEBI" id="CHEBI:18420"/>
    </cofactor>
</comment>
<keyword evidence="3 6" id="KW-0479">Metal-binding</keyword>
<evidence type="ECO:0000256" key="1">
    <source>
        <dbReference type="ARBA" id="ARBA00022649"/>
    </source>
</evidence>
<dbReference type="RefSeq" id="WP_131956419.1">
    <property type="nucleotide sequence ID" value="NZ_SMFL01000001.1"/>
</dbReference>
<reference evidence="8 9" key="1">
    <citation type="submission" date="2019-03" db="EMBL/GenBank/DDBJ databases">
        <title>Dyadobacter AR-3-6 sp. nov., isolated from arctic soil.</title>
        <authorList>
            <person name="Chaudhary D.K."/>
        </authorList>
    </citation>
    <scope>NUCLEOTIDE SEQUENCE [LARGE SCALE GENOMIC DNA]</scope>
    <source>
        <strain evidence="8 9">AR-3-6</strain>
    </source>
</reference>
<sequence>MTYHLFDTSVWIDYKNGVKSAQTDLLDDSLITDLVCYCPTILQELLQGIRNDRDMNETVDAFKALLPLTLDPYIASFDAAQLYRSLRKKGVTIRKANDCLIAAYAIHFDIELCHNDSDFDLIAENSTLKIWKPI</sequence>
<feature type="binding site" evidence="6">
    <location>
        <position position="7"/>
    </location>
    <ligand>
        <name>Mg(2+)</name>
        <dbReference type="ChEBI" id="CHEBI:18420"/>
    </ligand>
</feature>
<name>A0A4R5DVA9_9BACT</name>
<keyword evidence="9" id="KW-1185">Reference proteome</keyword>
<dbReference type="OrthoDB" id="9811788at2"/>